<evidence type="ECO:0000313" key="3">
    <source>
        <dbReference type="EMBL" id="GAA2260064.1"/>
    </source>
</evidence>
<evidence type="ECO:0000256" key="1">
    <source>
        <dbReference type="ARBA" id="ARBA00022679"/>
    </source>
</evidence>
<evidence type="ECO:0000313" key="4">
    <source>
        <dbReference type="Proteomes" id="UP001500305"/>
    </source>
</evidence>
<accession>A0ABP5RJG2</accession>
<keyword evidence="1" id="KW-0808">Transferase</keyword>
<feature type="domain" description="N-acetyltransferase" evidence="2">
    <location>
        <begin position="9"/>
        <end position="170"/>
    </location>
</feature>
<organism evidence="3 4">
    <name type="scientific">Kitasatospora cystarginea</name>
    <dbReference type="NCBI Taxonomy" id="58350"/>
    <lineage>
        <taxon>Bacteria</taxon>
        <taxon>Bacillati</taxon>
        <taxon>Actinomycetota</taxon>
        <taxon>Actinomycetes</taxon>
        <taxon>Kitasatosporales</taxon>
        <taxon>Streptomycetaceae</taxon>
        <taxon>Kitasatospora</taxon>
    </lineage>
</organism>
<name>A0ABP5RJG2_9ACTN</name>
<sequence>MNVEIAHQAVIRPIGRPGDFGWVVLAHGEMYAAEYGWSSAFEVMVAGIVADFAAEHDPAREAGWIAELDGRRVGSVFCVDAKDEDIATAKLRVLLVDPAARGHHLGTRLVEICVEFARAAGYRRIRLWTMNTLAAARHVYLTAGFRLVAEEPGPFDFGDGLTAQVYELEL</sequence>
<protein>
    <submittedName>
        <fullName evidence="3">GNAT family N-acetyltransferase</fullName>
    </submittedName>
</protein>
<dbReference type="Proteomes" id="UP001500305">
    <property type="component" value="Unassembled WGS sequence"/>
</dbReference>
<dbReference type="EMBL" id="BAAATR010000025">
    <property type="protein sequence ID" value="GAA2260064.1"/>
    <property type="molecule type" value="Genomic_DNA"/>
</dbReference>
<gene>
    <name evidence="3" type="ORF">GCM10010430_50150</name>
</gene>
<dbReference type="SUPFAM" id="SSF55729">
    <property type="entry name" value="Acyl-CoA N-acyltransferases (Nat)"/>
    <property type="match status" value="1"/>
</dbReference>
<comment type="caution">
    <text evidence="3">The sequence shown here is derived from an EMBL/GenBank/DDBJ whole genome shotgun (WGS) entry which is preliminary data.</text>
</comment>
<dbReference type="Pfam" id="PF00583">
    <property type="entry name" value="Acetyltransf_1"/>
    <property type="match status" value="1"/>
</dbReference>
<dbReference type="PANTHER" id="PTHR13947:SF37">
    <property type="entry name" value="LD18367P"/>
    <property type="match status" value="1"/>
</dbReference>
<dbReference type="InterPro" id="IPR016181">
    <property type="entry name" value="Acyl_CoA_acyltransferase"/>
</dbReference>
<dbReference type="PROSITE" id="PS51186">
    <property type="entry name" value="GNAT"/>
    <property type="match status" value="1"/>
</dbReference>
<dbReference type="InterPro" id="IPR000182">
    <property type="entry name" value="GNAT_dom"/>
</dbReference>
<dbReference type="InterPro" id="IPR050769">
    <property type="entry name" value="NAT_camello-type"/>
</dbReference>
<dbReference type="Gene3D" id="3.40.630.30">
    <property type="match status" value="1"/>
</dbReference>
<proteinExistence type="predicted"/>
<reference evidence="4" key="1">
    <citation type="journal article" date="2019" name="Int. J. Syst. Evol. Microbiol.">
        <title>The Global Catalogue of Microorganisms (GCM) 10K type strain sequencing project: providing services to taxonomists for standard genome sequencing and annotation.</title>
        <authorList>
            <consortium name="The Broad Institute Genomics Platform"/>
            <consortium name="The Broad Institute Genome Sequencing Center for Infectious Disease"/>
            <person name="Wu L."/>
            <person name="Ma J."/>
        </authorList>
    </citation>
    <scope>NUCLEOTIDE SEQUENCE [LARGE SCALE GENOMIC DNA]</scope>
    <source>
        <strain evidence="4">JCM 7356</strain>
    </source>
</reference>
<keyword evidence="4" id="KW-1185">Reference proteome</keyword>
<dbReference type="CDD" id="cd04301">
    <property type="entry name" value="NAT_SF"/>
    <property type="match status" value="1"/>
</dbReference>
<dbReference type="PANTHER" id="PTHR13947">
    <property type="entry name" value="GNAT FAMILY N-ACETYLTRANSFERASE"/>
    <property type="match status" value="1"/>
</dbReference>
<evidence type="ECO:0000259" key="2">
    <source>
        <dbReference type="PROSITE" id="PS51186"/>
    </source>
</evidence>